<keyword evidence="2" id="KW-1185">Reference proteome</keyword>
<dbReference type="AlphaFoldDB" id="A0A974NIV4"/>
<geneLocation type="plasmid" evidence="1 2">
    <name>unnamed</name>
</geneLocation>
<dbReference type="KEGG" id="ppsr:I6J18_00150"/>
<dbReference type="EMBL" id="CP068052">
    <property type="protein sequence ID" value="QQS98454.1"/>
    <property type="molecule type" value="Genomic_DNA"/>
</dbReference>
<name>A0A974NIV4_PERPY</name>
<reference evidence="1 2" key="1">
    <citation type="submission" date="2021-01" db="EMBL/GenBank/DDBJ databases">
        <title>FDA dAtabase for Regulatory Grade micrObial Sequences (FDA-ARGOS): Supporting development and validation of Infectious Disease Dx tests.</title>
        <authorList>
            <person name="Nelson B."/>
            <person name="Plummer A."/>
            <person name="Tallon L."/>
            <person name="Sadzewicz L."/>
            <person name="Zhao X."/>
            <person name="Boylan J."/>
            <person name="Ott S."/>
            <person name="Bowen H."/>
            <person name="Vavikolanu K."/>
            <person name="Mehta A."/>
            <person name="Aluvathingal J."/>
            <person name="Nadendla S."/>
            <person name="Myers T."/>
            <person name="Yan Y."/>
            <person name="Sichtig H."/>
        </authorList>
    </citation>
    <scope>NUCLEOTIDE SEQUENCE [LARGE SCALE GENOMIC DNA]</scope>
    <source>
        <strain evidence="1 2">FDAARGOS_1161</strain>
        <plasmid evidence="1 2">unnamed</plasmid>
    </source>
</reference>
<gene>
    <name evidence="1" type="ORF">I6J18_00150</name>
</gene>
<evidence type="ECO:0000313" key="2">
    <source>
        <dbReference type="Proteomes" id="UP000595254"/>
    </source>
</evidence>
<sequence length="67" mass="7653">MFSSHTQVLAKLAVHLFDARQSVVPLDLINQLDEQSFQLAINAMILRRMGFYERSVIFFVPGASRDI</sequence>
<proteinExistence type="predicted"/>
<evidence type="ECO:0000313" key="1">
    <source>
        <dbReference type="EMBL" id="QQS98454.1"/>
    </source>
</evidence>
<dbReference type="RefSeq" id="WP_040375729.1">
    <property type="nucleotide sequence ID" value="NZ_CP068052.1"/>
</dbReference>
<accession>A0A974NIV4</accession>
<dbReference type="Proteomes" id="UP000595254">
    <property type="component" value="Plasmid unnamed"/>
</dbReference>
<organism evidence="1 2">
    <name type="scientific">Peribacillus psychrosaccharolyticus</name>
    <name type="common">Bacillus psychrosaccharolyticus</name>
    <dbReference type="NCBI Taxonomy" id="1407"/>
    <lineage>
        <taxon>Bacteria</taxon>
        <taxon>Bacillati</taxon>
        <taxon>Bacillota</taxon>
        <taxon>Bacilli</taxon>
        <taxon>Bacillales</taxon>
        <taxon>Bacillaceae</taxon>
        <taxon>Peribacillus</taxon>
    </lineage>
</organism>
<protein>
    <submittedName>
        <fullName evidence="1">Uncharacterized protein</fullName>
    </submittedName>
</protein>
<keyword evidence="1" id="KW-0614">Plasmid</keyword>